<proteinExistence type="predicted"/>
<keyword evidence="2" id="KW-1185">Reference proteome</keyword>
<dbReference type="Proteomes" id="UP000073492">
    <property type="component" value="Unassembled WGS sequence"/>
</dbReference>
<evidence type="ECO:0000313" key="2">
    <source>
        <dbReference type="Proteomes" id="UP000073492"/>
    </source>
</evidence>
<dbReference type="AlphaFoldDB" id="A0A139IGL6"/>
<reference evidence="1 2" key="1">
    <citation type="submission" date="2015-07" db="EMBL/GenBank/DDBJ databases">
        <title>Comparative genomics of the Sigatoka disease complex on banana suggests a link between parallel evolutionary changes in Pseudocercospora fijiensis and Pseudocercospora eumusae and increased virulence on the banana host.</title>
        <authorList>
            <person name="Chang T.-C."/>
            <person name="Salvucci A."/>
            <person name="Crous P.W."/>
            <person name="Stergiopoulos I."/>
        </authorList>
    </citation>
    <scope>NUCLEOTIDE SEQUENCE [LARGE SCALE GENOMIC DNA]</scope>
    <source>
        <strain evidence="1 2">CBS 116634</strain>
    </source>
</reference>
<organism evidence="1 2">
    <name type="scientific">Pseudocercospora musae</name>
    <dbReference type="NCBI Taxonomy" id="113226"/>
    <lineage>
        <taxon>Eukaryota</taxon>
        <taxon>Fungi</taxon>
        <taxon>Dikarya</taxon>
        <taxon>Ascomycota</taxon>
        <taxon>Pezizomycotina</taxon>
        <taxon>Dothideomycetes</taxon>
        <taxon>Dothideomycetidae</taxon>
        <taxon>Mycosphaerellales</taxon>
        <taxon>Mycosphaerellaceae</taxon>
        <taxon>Pseudocercospora</taxon>
    </lineage>
</organism>
<protein>
    <submittedName>
        <fullName evidence="1">Uncharacterized protein</fullName>
    </submittedName>
</protein>
<evidence type="ECO:0000313" key="1">
    <source>
        <dbReference type="EMBL" id="KXT13854.1"/>
    </source>
</evidence>
<comment type="caution">
    <text evidence="1">The sequence shown here is derived from an EMBL/GenBank/DDBJ whole genome shotgun (WGS) entry which is preliminary data.</text>
</comment>
<dbReference type="EMBL" id="LFZO01000102">
    <property type="protein sequence ID" value="KXT13854.1"/>
    <property type="molecule type" value="Genomic_DNA"/>
</dbReference>
<name>A0A139IGL6_9PEZI</name>
<gene>
    <name evidence="1" type="ORF">AC579_6905</name>
</gene>
<sequence>MDAGLPSTLACRWRRTRCSLAVTERTPELSTSRPCGPTSRRTVSWKQSGVESPHNSPFDPAVLPSQFDISFNPAVSRLQACISPVLSFRSTGLHSHSLINVELQMAKKSPKMMRERHEQAFPERTALGILIIAAEYKISKRHRHHVIYSAPSP</sequence>
<accession>A0A139IGL6</accession>